<reference evidence="9 10" key="2">
    <citation type="journal article" date="2016" name="Genome Announc.">
        <title>Complete Genome Sequence of a Strain of Azospirillum thiophilum Isolated from a Sulfide Spring.</title>
        <authorList>
            <person name="Fomenkov A."/>
            <person name="Vincze T."/>
            <person name="Grabovich M."/>
            <person name="Anton B.P."/>
            <person name="Dubinina G."/>
            <person name="Orlova M."/>
            <person name="Belousova E."/>
            <person name="Roberts R.J."/>
        </authorList>
    </citation>
    <scope>NUCLEOTIDE SEQUENCE [LARGE SCALE GENOMIC DNA]</scope>
    <source>
        <strain evidence="9 10">BV-S</strain>
    </source>
</reference>
<dbReference type="Proteomes" id="UP000069935">
    <property type="component" value="Chromosome 2"/>
</dbReference>
<gene>
    <name evidence="9" type="ORF">AL072_14960</name>
</gene>
<dbReference type="Gene3D" id="3.40.50.10840">
    <property type="entry name" value="Putative sugar-binding, N-terminal domain"/>
    <property type="match status" value="1"/>
</dbReference>
<evidence type="ECO:0000256" key="4">
    <source>
        <dbReference type="ARBA" id="ARBA00022777"/>
    </source>
</evidence>
<keyword evidence="3" id="KW-0547">Nucleotide-binding</keyword>
<feature type="domain" description="Four-carbon acid sugar kinase nucleotide binding" evidence="8">
    <location>
        <begin position="276"/>
        <end position="433"/>
    </location>
</feature>
<dbReference type="GO" id="GO:0005524">
    <property type="term" value="F:ATP binding"/>
    <property type="evidence" value="ECO:0007669"/>
    <property type="project" value="UniProtKB-KW"/>
</dbReference>
<keyword evidence="2" id="KW-0808">Transferase</keyword>
<dbReference type="Pfam" id="PF17042">
    <property type="entry name" value="NBD_C"/>
    <property type="match status" value="1"/>
</dbReference>
<name>A0AAC8W013_9PROT</name>
<evidence type="ECO:0000256" key="2">
    <source>
        <dbReference type="ARBA" id="ARBA00022679"/>
    </source>
</evidence>
<protein>
    <submittedName>
        <fullName evidence="9">Uncharacterized protein</fullName>
    </submittedName>
</protein>
<accession>A0AAC8W013</accession>
<sequence>MAPIPRLGWYGDDFTGATDTLAALATAGRRALLFLDVPDVARLGNAGPLDAVGIAGAARSMAPEAMRAELEPVGRFFAALGVPVLHYKCCSTFDSAPAVGSIGEAVRTLAPHFPNRFRPVVGGQPNIGRHCLFSTLFAAAGTGGTVHRIDRHPTMSVHPVTPMAEADLRRHLAAQGLEGVAALHYPDYGRADADLDARLERILDEAPPAVLLDVARSADLATVGRLIWSRARRCPLLAVGPSSVAQALAAHWDEAPSATVRDEPPLAPAASPVFLMAGSLSPVTRRQIEAAASYTRIRADAAALCDDPGYAASLLNEVVAALCAGRHTLVWTAPAEPGTADTARAGRVAAATAAFVVAVLRAVALRGGPLRRIGIAGGDTSSLAVRALGCWGLSYRCTLAPGVTVSRTHADDPAVDGLELMLKGGQMGGDDLFERLLG</sequence>
<comment type="similarity">
    <text evidence="1">Belongs to the four-carbon acid sugar kinase family.</text>
</comment>
<keyword evidence="6" id="KW-0119">Carbohydrate metabolism</keyword>
<dbReference type="InterPro" id="IPR042213">
    <property type="entry name" value="NBD_C_sf"/>
</dbReference>
<keyword evidence="10" id="KW-1185">Reference proteome</keyword>
<evidence type="ECO:0000259" key="7">
    <source>
        <dbReference type="Pfam" id="PF07005"/>
    </source>
</evidence>
<dbReference type="RefSeq" id="WP_045586151.1">
    <property type="nucleotide sequence ID" value="NZ_CP012402.1"/>
</dbReference>
<dbReference type="InterPro" id="IPR010737">
    <property type="entry name" value="4-carb_acid_sugar_kinase_N"/>
</dbReference>
<evidence type="ECO:0000256" key="1">
    <source>
        <dbReference type="ARBA" id="ARBA00005715"/>
    </source>
</evidence>
<keyword evidence="4" id="KW-0418">Kinase</keyword>
<evidence type="ECO:0000313" key="9">
    <source>
        <dbReference type="EMBL" id="ALG72410.1"/>
    </source>
</evidence>
<evidence type="ECO:0000256" key="5">
    <source>
        <dbReference type="ARBA" id="ARBA00022840"/>
    </source>
</evidence>
<evidence type="ECO:0000259" key="8">
    <source>
        <dbReference type="Pfam" id="PF17042"/>
    </source>
</evidence>
<dbReference type="AlphaFoldDB" id="A0AAC8W013"/>
<dbReference type="Gene3D" id="3.40.980.20">
    <property type="entry name" value="Four-carbon acid sugar kinase, nucleotide binding domain"/>
    <property type="match status" value="1"/>
</dbReference>
<evidence type="ECO:0000313" key="10">
    <source>
        <dbReference type="Proteomes" id="UP000069935"/>
    </source>
</evidence>
<organism evidence="9 10">
    <name type="scientific">Azospirillum thiophilum</name>
    <dbReference type="NCBI Taxonomy" id="528244"/>
    <lineage>
        <taxon>Bacteria</taxon>
        <taxon>Pseudomonadati</taxon>
        <taxon>Pseudomonadota</taxon>
        <taxon>Alphaproteobacteria</taxon>
        <taxon>Rhodospirillales</taxon>
        <taxon>Azospirillaceae</taxon>
        <taxon>Azospirillum</taxon>
    </lineage>
</organism>
<dbReference type="InterPro" id="IPR037051">
    <property type="entry name" value="4-carb_acid_sugar_kinase_N_sf"/>
</dbReference>
<dbReference type="Pfam" id="PF07005">
    <property type="entry name" value="SBD_N"/>
    <property type="match status" value="1"/>
</dbReference>
<dbReference type="KEGG" id="ati:AL072_14960"/>
<proteinExistence type="inferred from homology"/>
<dbReference type="GO" id="GO:0016301">
    <property type="term" value="F:kinase activity"/>
    <property type="evidence" value="ECO:0007669"/>
    <property type="project" value="UniProtKB-KW"/>
</dbReference>
<evidence type="ECO:0000256" key="6">
    <source>
        <dbReference type="ARBA" id="ARBA00023277"/>
    </source>
</evidence>
<dbReference type="InterPro" id="IPR031475">
    <property type="entry name" value="NBD_C"/>
</dbReference>
<evidence type="ECO:0000256" key="3">
    <source>
        <dbReference type="ARBA" id="ARBA00022741"/>
    </source>
</evidence>
<dbReference type="EMBL" id="CP012402">
    <property type="protein sequence ID" value="ALG72410.1"/>
    <property type="molecule type" value="Genomic_DNA"/>
</dbReference>
<feature type="domain" description="Four-carbon acid sugar kinase N-terminal" evidence="7">
    <location>
        <begin position="7"/>
        <end position="248"/>
    </location>
</feature>
<keyword evidence="5" id="KW-0067">ATP-binding</keyword>
<dbReference type="SUPFAM" id="SSF142764">
    <property type="entry name" value="YgbK-like"/>
    <property type="match status" value="1"/>
</dbReference>
<reference evidence="10" key="1">
    <citation type="submission" date="2015-08" db="EMBL/GenBank/DDBJ databases">
        <title>Complete Genome Sequence of Azospirillum thiophilum BV-S.</title>
        <authorList>
            <person name="Fomenkov A."/>
            <person name="Vincze T."/>
            <person name="Grabovich M."/>
            <person name="Dubinina G."/>
            <person name="Orlova M."/>
            <person name="Belousova E."/>
            <person name="Roberts R.J."/>
        </authorList>
    </citation>
    <scope>NUCLEOTIDE SEQUENCE [LARGE SCALE GENOMIC DNA]</scope>
    <source>
        <strain evidence="10">BV-S</strain>
    </source>
</reference>